<evidence type="ECO:0000256" key="2">
    <source>
        <dbReference type="ARBA" id="ARBA00022722"/>
    </source>
</evidence>
<name>A0A6D2JVW8_9BRAS</name>
<dbReference type="Gene3D" id="3.30.420.10">
    <property type="entry name" value="Ribonuclease H-like superfamily/Ribonuclease H"/>
    <property type="match status" value="1"/>
</dbReference>
<keyword evidence="2" id="KW-0540">Nuclease</keyword>
<gene>
    <name evidence="9" type="ORF">MERR_LOCUS27977</name>
</gene>
<dbReference type="EMBL" id="CACVBM020001233">
    <property type="protein sequence ID" value="CAA7040742.1"/>
    <property type="molecule type" value="Genomic_DNA"/>
</dbReference>
<dbReference type="InterPro" id="IPR012337">
    <property type="entry name" value="RNaseH-like_sf"/>
</dbReference>
<keyword evidence="4" id="KW-0378">Hydrolase</keyword>
<dbReference type="GO" id="GO:0008296">
    <property type="term" value="F:3'-5'-DNA exonuclease activity"/>
    <property type="evidence" value="ECO:0007669"/>
    <property type="project" value="TreeGrafter"/>
</dbReference>
<dbReference type="GO" id="GO:0046872">
    <property type="term" value="F:metal ion binding"/>
    <property type="evidence" value="ECO:0007669"/>
    <property type="project" value="UniProtKB-KW"/>
</dbReference>
<comment type="cofactor">
    <cofactor evidence="1">
        <name>Mg(2+)</name>
        <dbReference type="ChEBI" id="CHEBI:18420"/>
    </cofactor>
</comment>
<evidence type="ECO:0000313" key="10">
    <source>
        <dbReference type="Proteomes" id="UP000467841"/>
    </source>
</evidence>
<evidence type="ECO:0000256" key="5">
    <source>
        <dbReference type="ARBA" id="ARBA00022839"/>
    </source>
</evidence>
<keyword evidence="6" id="KW-0460">Magnesium</keyword>
<reference evidence="9" key="1">
    <citation type="submission" date="2020-01" db="EMBL/GenBank/DDBJ databases">
        <authorList>
            <person name="Mishra B."/>
        </authorList>
    </citation>
    <scope>NUCLEOTIDE SEQUENCE [LARGE SCALE GENOMIC DNA]</scope>
</reference>
<dbReference type="GO" id="GO:0005737">
    <property type="term" value="C:cytoplasm"/>
    <property type="evidence" value="ECO:0007669"/>
    <property type="project" value="TreeGrafter"/>
</dbReference>
<comment type="similarity">
    <text evidence="7">Belongs to the exonuclease superfamily. TREX family.</text>
</comment>
<evidence type="ECO:0000256" key="6">
    <source>
        <dbReference type="ARBA" id="ARBA00022842"/>
    </source>
</evidence>
<evidence type="ECO:0000313" key="9">
    <source>
        <dbReference type="EMBL" id="CAA7040742.1"/>
    </source>
</evidence>
<keyword evidence="10" id="KW-1185">Reference proteome</keyword>
<feature type="domain" description="Exonuclease" evidence="8">
    <location>
        <begin position="44"/>
        <end position="224"/>
    </location>
</feature>
<organism evidence="9 10">
    <name type="scientific">Microthlaspi erraticum</name>
    <dbReference type="NCBI Taxonomy" id="1685480"/>
    <lineage>
        <taxon>Eukaryota</taxon>
        <taxon>Viridiplantae</taxon>
        <taxon>Streptophyta</taxon>
        <taxon>Embryophyta</taxon>
        <taxon>Tracheophyta</taxon>
        <taxon>Spermatophyta</taxon>
        <taxon>Magnoliopsida</taxon>
        <taxon>eudicotyledons</taxon>
        <taxon>Gunneridae</taxon>
        <taxon>Pentapetalae</taxon>
        <taxon>rosids</taxon>
        <taxon>malvids</taxon>
        <taxon>Brassicales</taxon>
        <taxon>Brassicaceae</taxon>
        <taxon>Coluteocarpeae</taxon>
        <taxon>Microthlaspi</taxon>
    </lineage>
</organism>
<evidence type="ECO:0000259" key="8">
    <source>
        <dbReference type="SMART" id="SM00479"/>
    </source>
</evidence>
<dbReference type="AlphaFoldDB" id="A0A6D2JVW8"/>
<dbReference type="SMART" id="SM00479">
    <property type="entry name" value="EXOIII"/>
    <property type="match status" value="1"/>
</dbReference>
<accession>A0A6D2JVW8</accession>
<dbReference type="Pfam" id="PF00929">
    <property type="entry name" value="RNase_T"/>
    <property type="match status" value="1"/>
</dbReference>
<dbReference type="SUPFAM" id="SSF53098">
    <property type="entry name" value="Ribonuclease H-like"/>
    <property type="match status" value="1"/>
</dbReference>
<keyword evidence="3" id="KW-0479">Metal-binding</keyword>
<protein>
    <recommendedName>
        <fullName evidence="8">Exonuclease domain-containing protein</fullName>
    </recommendedName>
</protein>
<evidence type="ECO:0000256" key="7">
    <source>
        <dbReference type="ARBA" id="ARBA00025769"/>
    </source>
</evidence>
<dbReference type="CDD" id="cd06127">
    <property type="entry name" value="DEDDh"/>
    <property type="match status" value="1"/>
</dbReference>
<dbReference type="GO" id="GO:0006308">
    <property type="term" value="P:DNA catabolic process"/>
    <property type="evidence" value="ECO:0007669"/>
    <property type="project" value="TreeGrafter"/>
</dbReference>
<dbReference type="PANTHER" id="PTHR13058">
    <property type="entry name" value="THREE PRIME REPAIR EXONUCLEASE 1, 2"/>
    <property type="match status" value="1"/>
</dbReference>
<evidence type="ECO:0000256" key="1">
    <source>
        <dbReference type="ARBA" id="ARBA00001946"/>
    </source>
</evidence>
<sequence>MSQFCRLRIFSKWLTRNVSTITTTRFGSLQQRIAQEKDLSKLLTVIVSDLETTGLPTVKQRVVEIAAKDQAGGENSTFQSLINPGFSISKRRIHGIRNDMVYRKDVPRMEEMIPEFLGYLESRKKPGGYVMLVAHNGKTFDFKFLINEFSRCSFEFPHDLLLLDTLPLAREYIKSLESDVKPKASLSALGDYYNFLREGEAHRALPDVLLLSKVFPRLTTGLNLSLADLVLRSHTASDLIAAMAKNKKKTQTKFLEL</sequence>
<dbReference type="GO" id="GO:0003676">
    <property type="term" value="F:nucleic acid binding"/>
    <property type="evidence" value="ECO:0007669"/>
    <property type="project" value="InterPro"/>
</dbReference>
<dbReference type="InterPro" id="IPR040393">
    <property type="entry name" value="TREX1/2"/>
</dbReference>
<dbReference type="PANTHER" id="PTHR13058:SF19">
    <property type="entry name" value="LD40940P"/>
    <property type="match status" value="1"/>
</dbReference>
<dbReference type="OrthoDB" id="10250935at2759"/>
<evidence type="ECO:0000256" key="3">
    <source>
        <dbReference type="ARBA" id="ARBA00022723"/>
    </source>
</evidence>
<dbReference type="InterPro" id="IPR013520">
    <property type="entry name" value="Ribonucl_H"/>
</dbReference>
<keyword evidence="5" id="KW-0269">Exonuclease</keyword>
<evidence type="ECO:0000256" key="4">
    <source>
        <dbReference type="ARBA" id="ARBA00022801"/>
    </source>
</evidence>
<comment type="caution">
    <text evidence="9">The sequence shown here is derived from an EMBL/GenBank/DDBJ whole genome shotgun (WGS) entry which is preliminary data.</text>
</comment>
<dbReference type="Proteomes" id="UP000467841">
    <property type="component" value="Unassembled WGS sequence"/>
</dbReference>
<dbReference type="InterPro" id="IPR036397">
    <property type="entry name" value="RNaseH_sf"/>
</dbReference>
<proteinExistence type="inferred from homology"/>